<reference evidence="1" key="1">
    <citation type="journal article" date="2020" name="Biotechnol. Biofuels">
        <title>New insights from the biogas microbiome by comprehensive genome-resolved metagenomics of nearly 1600 species originating from multiple anaerobic digesters.</title>
        <authorList>
            <person name="Campanaro S."/>
            <person name="Treu L."/>
            <person name="Rodriguez-R L.M."/>
            <person name="Kovalovszki A."/>
            <person name="Ziels R.M."/>
            <person name="Maus I."/>
            <person name="Zhu X."/>
            <person name="Kougias P.G."/>
            <person name="Basile A."/>
            <person name="Luo G."/>
            <person name="Schluter A."/>
            <person name="Konstantinidis K.T."/>
            <person name="Angelidaki I."/>
        </authorList>
    </citation>
    <scope>NUCLEOTIDE SEQUENCE</scope>
    <source>
        <strain evidence="1">AS06rmzACSIP_7</strain>
    </source>
</reference>
<comment type="caution">
    <text evidence="1">The sequence shown here is derived from an EMBL/GenBank/DDBJ whole genome shotgun (WGS) entry which is preliminary data.</text>
</comment>
<organism evidence="1 2">
    <name type="scientific">Syntrophorhabdus aromaticivorans</name>
    <dbReference type="NCBI Taxonomy" id="328301"/>
    <lineage>
        <taxon>Bacteria</taxon>
        <taxon>Pseudomonadati</taxon>
        <taxon>Thermodesulfobacteriota</taxon>
        <taxon>Syntrophorhabdia</taxon>
        <taxon>Syntrophorhabdales</taxon>
        <taxon>Syntrophorhabdaceae</taxon>
        <taxon>Syntrophorhabdus</taxon>
    </lineage>
</organism>
<dbReference type="EMBL" id="JAAYEE010000149">
    <property type="protein sequence ID" value="NLW35624.1"/>
    <property type="molecule type" value="Genomic_DNA"/>
</dbReference>
<evidence type="ECO:0000313" key="2">
    <source>
        <dbReference type="Proteomes" id="UP000777265"/>
    </source>
</evidence>
<gene>
    <name evidence="1" type="ORF">GXY80_09125</name>
</gene>
<dbReference type="Proteomes" id="UP000777265">
    <property type="component" value="Unassembled WGS sequence"/>
</dbReference>
<proteinExistence type="predicted"/>
<sequence>MIKNTRCFAFFQPRNQTRRSFNVLFDAKTRITTKAWQKPYPGKPQGNTIRAMTPCVSPAPMRPPQRIAAHVMNSSLSIAM</sequence>
<dbReference type="AlphaFoldDB" id="A0A971M4J0"/>
<reference evidence="1" key="2">
    <citation type="submission" date="2020-01" db="EMBL/GenBank/DDBJ databases">
        <authorList>
            <person name="Campanaro S."/>
        </authorList>
    </citation>
    <scope>NUCLEOTIDE SEQUENCE</scope>
    <source>
        <strain evidence="1">AS06rmzACSIP_7</strain>
    </source>
</reference>
<evidence type="ECO:0000313" key="1">
    <source>
        <dbReference type="EMBL" id="NLW35624.1"/>
    </source>
</evidence>
<protein>
    <submittedName>
        <fullName evidence="1">Uncharacterized protein</fullName>
    </submittedName>
</protein>
<name>A0A971M4J0_9BACT</name>
<accession>A0A971M4J0</accession>